<organism evidence="1 2">
    <name type="scientific">Colletotrichum karsti</name>
    <dbReference type="NCBI Taxonomy" id="1095194"/>
    <lineage>
        <taxon>Eukaryota</taxon>
        <taxon>Fungi</taxon>
        <taxon>Dikarya</taxon>
        <taxon>Ascomycota</taxon>
        <taxon>Pezizomycotina</taxon>
        <taxon>Sordariomycetes</taxon>
        <taxon>Hypocreomycetidae</taxon>
        <taxon>Glomerellales</taxon>
        <taxon>Glomerellaceae</taxon>
        <taxon>Colletotrichum</taxon>
        <taxon>Colletotrichum boninense species complex</taxon>
    </lineage>
</organism>
<sequence>MNRNNTHNNIVQAEYAEAFAIQNQNDMVQIYCGLQGKRFGANKRNLMRHSLYFYSALDGVDSGTPIYLEDQDTTIFGLYLLFDHRLCLDLTPERSTPFYDNRKDSWERTATLTQMIQLFEMCQDLENEILGTHTYELIMTVCQQWPSMYKKPVNIDSQRDFDTANWCLRSFSEAYEHCLQNEDLRDIFCANIIEGFAEGLHERDGHSWCIFVLDFPSFSSQVDRQYFNHDSGCWCSWCMEDRDARHSRQTAGMGGWAPQPNRYRGSDSSYDVWHTGGEPFDYQALYSYW</sequence>
<proteinExistence type="predicted"/>
<dbReference type="AlphaFoldDB" id="A0A9P6HUN8"/>
<name>A0A9P6HUN8_9PEZI</name>
<keyword evidence="2" id="KW-1185">Reference proteome</keyword>
<dbReference type="GeneID" id="62166842"/>
<reference evidence="1" key="2">
    <citation type="submission" date="2020-11" db="EMBL/GenBank/DDBJ databases">
        <title>Whole genome sequencing of Colletotrichum sp.</title>
        <authorList>
            <person name="Li H."/>
        </authorList>
    </citation>
    <scope>NUCLEOTIDE SEQUENCE</scope>
    <source>
        <strain evidence="1">CkLH20</strain>
    </source>
</reference>
<reference evidence="1" key="1">
    <citation type="submission" date="2020-03" db="EMBL/GenBank/DDBJ databases">
        <authorList>
            <person name="He L."/>
        </authorList>
    </citation>
    <scope>NUCLEOTIDE SEQUENCE</scope>
    <source>
        <strain evidence="1">CkLH20</strain>
    </source>
</reference>
<accession>A0A9P6HUN8</accession>
<dbReference type="Proteomes" id="UP000781932">
    <property type="component" value="Unassembled WGS sequence"/>
</dbReference>
<evidence type="ECO:0000313" key="1">
    <source>
        <dbReference type="EMBL" id="KAF9871407.1"/>
    </source>
</evidence>
<dbReference type="EMBL" id="JAATWM020000045">
    <property type="protein sequence ID" value="KAF9871407.1"/>
    <property type="molecule type" value="Genomic_DNA"/>
</dbReference>
<gene>
    <name evidence="1" type="ORF">CkaCkLH20_11054</name>
</gene>
<dbReference type="RefSeq" id="XP_038740868.1">
    <property type="nucleotide sequence ID" value="XM_038893768.1"/>
</dbReference>
<comment type="caution">
    <text evidence="1">The sequence shown here is derived from an EMBL/GenBank/DDBJ whole genome shotgun (WGS) entry which is preliminary data.</text>
</comment>
<protein>
    <submittedName>
        <fullName evidence="1">Uncharacterized protein</fullName>
    </submittedName>
</protein>
<evidence type="ECO:0000313" key="2">
    <source>
        <dbReference type="Proteomes" id="UP000781932"/>
    </source>
</evidence>